<keyword evidence="3" id="KW-0804">Transcription</keyword>
<evidence type="ECO:0000313" key="7">
    <source>
        <dbReference type="Proteomes" id="UP001285263"/>
    </source>
</evidence>
<sequence length="355" mass="37283">MDATTSTTLALNLLLRGGAVGALVLLALSLWRDHPGRMAARLGAAAALSIATATLAAMPGLASPVLAAPAAGAMFVFWLFTCALFDDAFRLQPRHALAWIALASLGALHCAGLGAPLAGPLMALQPVVFALLAVTQSMAGWREDLIEGRRRLRSLVVLLTAGYTVAQLGVALLAGLDMQAVVGSAANAAGTAALSLFVAWRMLRSGGSDLLFEAPTAPAPIPPMPEPEAAPPDPQQIAALEALMSIERVYREPNLTIGALAERMALPEHKLRRLINQGLGHRNFNAFLNGYRLADARRWLADSAQPDTPILTIAMDAGFQSLGPFNRAFKAETGMTPSEFRRRAAGASLAESEIG</sequence>
<keyword evidence="7" id="KW-1185">Reference proteome</keyword>
<keyword evidence="4" id="KW-0812">Transmembrane</keyword>
<gene>
    <name evidence="6" type="ORF">SNE35_00140</name>
</gene>
<dbReference type="EMBL" id="JAXCLA010000001">
    <property type="protein sequence ID" value="MDY0742888.1"/>
    <property type="molecule type" value="Genomic_DNA"/>
</dbReference>
<dbReference type="Gene3D" id="1.10.10.60">
    <property type="entry name" value="Homeodomain-like"/>
    <property type="match status" value="1"/>
</dbReference>
<dbReference type="SUPFAM" id="SSF46689">
    <property type="entry name" value="Homeodomain-like"/>
    <property type="match status" value="1"/>
</dbReference>
<feature type="domain" description="HTH araC/xylS-type" evidence="5">
    <location>
        <begin position="240"/>
        <end position="343"/>
    </location>
</feature>
<dbReference type="InterPro" id="IPR018062">
    <property type="entry name" value="HTH_AraC-typ_CS"/>
</dbReference>
<feature type="transmembrane region" description="Helical" evidence="4">
    <location>
        <begin position="154"/>
        <end position="174"/>
    </location>
</feature>
<feature type="transmembrane region" description="Helical" evidence="4">
    <location>
        <begin position="64"/>
        <end position="85"/>
    </location>
</feature>
<feature type="transmembrane region" description="Helical" evidence="4">
    <location>
        <begin position="38"/>
        <end position="58"/>
    </location>
</feature>
<dbReference type="InterPro" id="IPR018060">
    <property type="entry name" value="HTH_AraC"/>
</dbReference>
<accession>A0ABU5D9G9</accession>
<dbReference type="RefSeq" id="WP_320420697.1">
    <property type="nucleotide sequence ID" value="NZ_JAXCLA010000001.1"/>
</dbReference>
<organism evidence="6 7">
    <name type="scientific">Roseateles agri</name>
    <dbReference type="NCBI Taxonomy" id="3098619"/>
    <lineage>
        <taxon>Bacteria</taxon>
        <taxon>Pseudomonadati</taxon>
        <taxon>Pseudomonadota</taxon>
        <taxon>Betaproteobacteria</taxon>
        <taxon>Burkholderiales</taxon>
        <taxon>Sphaerotilaceae</taxon>
        <taxon>Roseateles</taxon>
    </lineage>
</organism>
<evidence type="ECO:0000256" key="1">
    <source>
        <dbReference type="ARBA" id="ARBA00023015"/>
    </source>
</evidence>
<comment type="caution">
    <text evidence="6">The sequence shown here is derived from an EMBL/GenBank/DDBJ whole genome shotgun (WGS) entry which is preliminary data.</text>
</comment>
<feature type="transmembrane region" description="Helical" evidence="4">
    <location>
        <begin position="97"/>
        <end position="117"/>
    </location>
</feature>
<dbReference type="PRINTS" id="PR00032">
    <property type="entry name" value="HTHARAC"/>
</dbReference>
<evidence type="ECO:0000256" key="2">
    <source>
        <dbReference type="ARBA" id="ARBA00023125"/>
    </source>
</evidence>
<keyword evidence="1" id="KW-0805">Transcription regulation</keyword>
<dbReference type="InterPro" id="IPR020449">
    <property type="entry name" value="Tscrpt_reg_AraC-type_HTH"/>
</dbReference>
<evidence type="ECO:0000256" key="3">
    <source>
        <dbReference type="ARBA" id="ARBA00023163"/>
    </source>
</evidence>
<keyword evidence="4" id="KW-0472">Membrane</keyword>
<dbReference type="PANTHER" id="PTHR43280:SF29">
    <property type="entry name" value="ARAC-FAMILY TRANSCRIPTIONAL REGULATOR"/>
    <property type="match status" value="1"/>
</dbReference>
<dbReference type="Proteomes" id="UP001285263">
    <property type="component" value="Unassembled WGS sequence"/>
</dbReference>
<feature type="transmembrane region" description="Helical" evidence="4">
    <location>
        <begin position="180"/>
        <end position="200"/>
    </location>
</feature>
<evidence type="ECO:0000313" key="6">
    <source>
        <dbReference type="EMBL" id="MDY0742888.1"/>
    </source>
</evidence>
<dbReference type="Pfam" id="PF12833">
    <property type="entry name" value="HTH_18"/>
    <property type="match status" value="1"/>
</dbReference>
<name>A0ABU5D9G9_9BURK</name>
<dbReference type="PANTHER" id="PTHR43280">
    <property type="entry name" value="ARAC-FAMILY TRANSCRIPTIONAL REGULATOR"/>
    <property type="match status" value="1"/>
</dbReference>
<reference evidence="6 7" key="1">
    <citation type="submission" date="2023-11" db="EMBL/GenBank/DDBJ databases">
        <title>Paucibacter sp. nov., isolated from fresh soil in Korea.</title>
        <authorList>
            <person name="Le N.T.T."/>
        </authorList>
    </citation>
    <scope>NUCLEOTIDE SEQUENCE [LARGE SCALE GENOMIC DNA]</scope>
    <source>
        <strain evidence="6 7">R3-3</strain>
    </source>
</reference>
<feature type="transmembrane region" description="Helical" evidence="4">
    <location>
        <begin position="123"/>
        <end position="142"/>
    </location>
</feature>
<feature type="transmembrane region" description="Helical" evidence="4">
    <location>
        <begin position="13"/>
        <end position="31"/>
    </location>
</feature>
<dbReference type="SMART" id="SM00342">
    <property type="entry name" value="HTH_ARAC"/>
    <property type="match status" value="1"/>
</dbReference>
<keyword evidence="2" id="KW-0238">DNA-binding</keyword>
<proteinExistence type="predicted"/>
<evidence type="ECO:0000259" key="5">
    <source>
        <dbReference type="PROSITE" id="PS01124"/>
    </source>
</evidence>
<dbReference type="InterPro" id="IPR009057">
    <property type="entry name" value="Homeodomain-like_sf"/>
</dbReference>
<protein>
    <submittedName>
        <fullName evidence="6">Helix-turn-helix domain-containing protein</fullName>
    </submittedName>
</protein>
<dbReference type="PROSITE" id="PS01124">
    <property type="entry name" value="HTH_ARAC_FAMILY_2"/>
    <property type="match status" value="1"/>
</dbReference>
<evidence type="ECO:0000256" key="4">
    <source>
        <dbReference type="SAM" id="Phobius"/>
    </source>
</evidence>
<dbReference type="PROSITE" id="PS00041">
    <property type="entry name" value="HTH_ARAC_FAMILY_1"/>
    <property type="match status" value="1"/>
</dbReference>
<keyword evidence="4" id="KW-1133">Transmembrane helix</keyword>